<evidence type="ECO:0000313" key="5">
    <source>
        <dbReference type="EMBL" id="CAG5125639.1"/>
    </source>
</evidence>
<reference evidence="5" key="1">
    <citation type="submission" date="2021-04" db="EMBL/GenBank/DDBJ databases">
        <authorList>
            <consortium name="Molecular Ecology Group"/>
        </authorList>
    </citation>
    <scope>NUCLEOTIDE SEQUENCE</scope>
</reference>
<protein>
    <recommendedName>
        <fullName evidence="7">Acyl-CoA synthetase family member 3, mitochondrial</fullName>
    </recommendedName>
</protein>
<dbReference type="FunFam" id="3.40.50.12780:FF:000030">
    <property type="entry name" value="Acyl-CoA synthetase family member 3"/>
    <property type="match status" value="1"/>
</dbReference>
<comment type="similarity">
    <text evidence="1">Belongs to the ATP-dependent AMP-binding enzyme family.</text>
</comment>
<dbReference type="GO" id="GO:0005737">
    <property type="term" value="C:cytoplasm"/>
    <property type="evidence" value="ECO:0007669"/>
    <property type="project" value="UniProtKB-ARBA"/>
</dbReference>
<dbReference type="InterPro" id="IPR020845">
    <property type="entry name" value="AMP-binding_CS"/>
</dbReference>
<evidence type="ECO:0000259" key="4">
    <source>
        <dbReference type="Pfam" id="PF13193"/>
    </source>
</evidence>
<dbReference type="EMBL" id="CAJHNH020002113">
    <property type="protein sequence ID" value="CAG5125639.1"/>
    <property type="molecule type" value="Genomic_DNA"/>
</dbReference>
<dbReference type="OrthoDB" id="2962993at2759"/>
<feature type="domain" description="AMP-dependent synthetase/ligase" evidence="3">
    <location>
        <begin position="115"/>
        <end position="529"/>
    </location>
</feature>
<dbReference type="AlphaFoldDB" id="A0A8S3Z8Z4"/>
<dbReference type="Gene3D" id="3.40.50.12780">
    <property type="entry name" value="N-terminal domain of ligase-like"/>
    <property type="match status" value="1"/>
</dbReference>
<dbReference type="PROSITE" id="PS00455">
    <property type="entry name" value="AMP_BINDING"/>
    <property type="match status" value="1"/>
</dbReference>
<dbReference type="CDD" id="cd05941">
    <property type="entry name" value="MCS"/>
    <property type="match status" value="1"/>
</dbReference>
<organism evidence="5 6">
    <name type="scientific">Candidula unifasciata</name>
    <dbReference type="NCBI Taxonomy" id="100452"/>
    <lineage>
        <taxon>Eukaryota</taxon>
        <taxon>Metazoa</taxon>
        <taxon>Spiralia</taxon>
        <taxon>Lophotrochozoa</taxon>
        <taxon>Mollusca</taxon>
        <taxon>Gastropoda</taxon>
        <taxon>Heterobranchia</taxon>
        <taxon>Euthyneura</taxon>
        <taxon>Panpulmonata</taxon>
        <taxon>Eupulmonata</taxon>
        <taxon>Stylommatophora</taxon>
        <taxon>Helicina</taxon>
        <taxon>Helicoidea</taxon>
        <taxon>Geomitridae</taxon>
        <taxon>Candidula</taxon>
    </lineage>
</organism>
<evidence type="ECO:0000259" key="3">
    <source>
        <dbReference type="Pfam" id="PF00501"/>
    </source>
</evidence>
<dbReference type="PANTHER" id="PTHR43201:SF8">
    <property type="entry name" value="ACYL-COA SYNTHETASE FAMILY MEMBER 3"/>
    <property type="match status" value="1"/>
</dbReference>
<dbReference type="GO" id="GO:0006631">
    <property type="term" value="P:fatty acid metabolic process"/>
    <property type="evidence" value="ECO:0007669"/>
    <property type="project" value="TreeGrafter"/>
</dbReference>
<proteinExistence type="inferred from homology"/>
<dbReference type="SUPFAM" id="SSF56801">
    <property type="entry name" value="Acetyl-CoA synthetase-like"/>
    <property type="match status" value="1"/>
</dbReference>
<comment type="caution">
    <text evidence="5">The sequence shown here is derived from an EMBL/GenBank/DDBJ whole genome shotgun (WGS) entry which is preliminary data.</text>
</comment>
<dbReference type="InterPro" id="IPR025110">
    <property type="entry name" value="AMP-bd_C"/>
</dbReference>
<evidence type="ECO:0000256" key="2">
    <source>
        <dbReference type="ARBA" id="ARBA00022598"/>
    </source>
</evidence>
<dbReference type="GO" id="GO:0031956">
    <property type="term" value="F:medium-chain fatty acid-CoA ligase activity"/>
    <property type="evidence" value="ECO:0007669"/>
    <property type="project" value="TreeGrafter"/>
</dbReference>
<evidence type="ECO:0000313" key="6">
    <source>
        <dbReference type="Proteomes" id="UP000678393"/>
    </source>
</evidence>
<dbReference type="PANTHER" id="PTHR43201">
    <property type="entry name" value="ACYL-COA SYNTHETASE"/>
    <property type="match status" value="1"/>
</dbReference>
<name>A0A8S3Z8Z4_9EUPU</name>
<dbReference type="Pfam" id="PF00501">
    <property type="entry name" value="AMP-binding"/>
    <property type="match status" value="1"/>
</dbReference>
<dbReference type="Pfam" id="PF13193">
    <property type="entry name" value="AMP-binding_C"/>
    <property type="match status" value="1"/>
</dbReference>
<feature type="domain" description="AMP-binding enzyme C-terminal" evidence="4">
    <location>
        <begin position="581"/>
        <end position="655"/>
    </location>
</feature>
<dbReference type="InterPro" id="IPR000873">
    <property type="entry name" value="AMP-dep_synth/lig_dom"/>
</dbReference>
<evidence type="ECO:0000256" key="1">
    <source>
        <dbReference type="ARBA" id="ARBA00006432"/>
    </source>
</evidence>
<gene>
    <name evidence="5" type="ORF">CUNI_LOCUS11197</name>
</gene>
<accession>A0A8S3Z8Z4</accession>
<keyword evidence="6" id="KW-1185">Reference proteome</keyword>
<dbReference type="Proteomes" id="UP000678393">
    <property type="component" value="Unassembled WGS sequence"/>
</dbReference>
<evidence type="ECO:0008006" key="7">
    <source>
        <dbReference type="Google" id="ProtNLM"/>
    </source>
</evidence>
<sequence length="674" mass="75378">MAVRNSIIRCFLSRIPAALRYLPSQQNCHISFSSYSTKACSQLLKRKLPFCDERIVGLTSIGRISQSVYHTLASFRSRETLLAPVHSCWPSFVHLQIRDTHSSVDLSQPIFLSSEKHLNNTAIVDTQGSFSYADILHHSMCLAVEILGLHGAVQEMKLNGERIALLTDRDVTYVIGQYATWICNGISVPLCESHPPSEWEYFLKDAECSLLLVADTLAEKIILVAQAAGIKVKVISRKDFGTYEKNRWFQADHATNPRQVRKVFQERKQRWFDRMEEFVMKKSALIVYTSGTTGRPKGVVLTHGNLSAMVSGMIKNWEWTSNDAILHILPLHHVHGIANVLLTPLACGAACIMEPKFDAHRVWSLLTSPAVEHFDRSINLFMAVPTIYAKLIQYYDEHIVKSKAAIVSEFVRQTTSSKIRLMVSGSAALPQPIHERWAEITGHVLLERYGMTETGMILSNPLHGTRVPGAVGTPMPNVEVRISKPNIYSPLGYDIIAEGNSRHTVVTQGLEDDQGELLVRGPSVFKEYWKKPEATEESFTKDGWFKTGDTAKFSNGVYSIVGRTSVDVIKSGGYKISALHVEQKLLSHPEIVDVAVVGLADVTWGQKVAAVVVLKPGYTLELKDLREWAADHLPPYQIPTKLLCVDSIPRNVMGKVNKKELVTQLFPESASRKW</sequence>
<dbReference type="InterPro" id="IPR045851">
    <property type="entry name" value="AMP-bd_C_sf"/>
</dbReference>
<keyword evidence="2" id="KW-0436">Ligase</keyword>
<dbReference type="InterPro" id="IPR042099">
    <property type="entry name" value="ANL_N_sf"/>
</dbReference>
<dbReference type="Gene3D" id="3.30.300.30">
    <property type="match status" value="1"/>
</dbReference>